<accession>A0A0K8SLV7</accession>
<dbReference type="AlphaFoldDB" id="A0A0K8SLV7"/>
<proteinExistence type="predicted"/>
<reference evidence="1" key="1">
    <citation type="submission" date="2014-09" db="EMBL/GenBank/DDBJ databases">
        <authorList>
            <person name="Magalhaes I.L.F."/>
            <person name="Oliveira U."/>
            <person name="Santos F.R."/>
            <person name="Vidigal T.H.D.A."/>
            <person name="Brescovit A.D."/>
            <person name="Santos A.J."/>
        </authorList>
    </citation>
    <scope>NUCLEOTIDE SEQUENCE</scope>
</reference>
<dbReference type="EMBL" id="GBRD01011755">
    <property type="protein sequence ID" value="JAG54069.1"/>
    <property type="molecule type" value="Transcribed_RNA"/>
</dbReference>
<organism evidence="1">
    <name type="scientific">Lygus hesperus</name>
    <name type="common">Western plant bug</name>
    <dbReference type="NCBI Taxonomy" id="30085"/>
    <lineage>
        <taxon>Eukaryota</taxon>
        <taxon>Metazoa</taxon>
        <taxon>Ecdysozoa</taxon>
        <taxon>Arthropoda</taxon>
        <taxon>Hexapoda</taxon>
        <taxon>Insecta</taxon>
        <taxon>Pterygota</taxon>
        <taxon>Neoptera</taxon>
        <taxon>Paraneoptera</taxon>
        <taxon>Hemiptera</taxon>
        <taxon>Heteroptera</taxon>
        <taxon>Panheteroptera</taxon>
        <taxon>Cimicomorpha</taxon>
        <taxon>Miridae</taxon>
        <taxon>Mirini</taxon>
        <taxon>Lygus</taxon>
    </lineage>
</organism>
<protein>
    <submittedName>
        <fullName evidence="1">Uncharacterized protein</fullName>
    </submittedName>
</protein>
<evidence type="ECO:0000313" key="1">
    <source>
        <dbReference type="EMBL" id="JAG54069.1"/>
    </source>
</evidence>
<sequence>MASFTITLTGHGKSELHANFFPPIQLGSSDWEAGLTSFDSYFSIPNLIENGNSTLYLLDAGTPIHDTTGQFIEASKIEKVLQKTMSDVTITITNTHHVILKTSKTLFNTSSVSVLIPLGFSQGRILTSGTTLHKGDEPLKKTWSASQKKFVYGLELPSGVQHYLYTGTMYKIPTGTYELSDLRKVIITELKKMDIDFDMQVNLNTQRCGIKCSKIIDFQHTDSFSTLLGFSPSDKMPSNTWNWSNQIVHVFSVMNIGVSVSCCQGDYRNGEPSHVIYQFTPNVAPGYRMSENPDSVTYHSVLNSDKLEEITVKVIDQDGKLIDFGGEAISIRLHFKQRAAL</sequence>
<name>A0A0K8SLV7_LYGHE</name>